<keyword evidence="3" id="KW-1185">Reference proteome</keyword>
<dbReference type="AlphaFoldDB" id="A0AAV4NT64"/>
<comment type="caution">
    <text evidence="2">The sequence shown here is derived from an EMBL/GenBank/DDBJ whole genome shotgun (WGS) entry which is preliminary data.</text>
</comment>
<gene>
    <name evidence="2" type="ORF">CDAR_437731</name>
</gene>
<evidence type="ECO:0000313" key="3">
    <source>
        <dbReference type="Proteomes" id="UP001054837"/>
    </source>
</evidence>
<sequence>MQQLPFSSTTETKGATCTLPKDAFRPASRKKVAKSLDARSPFSPRNKTSRLSGDRSPIIGEDCEYLKMVPGRLTPNQPMRRTEIAGKLH</sequence>
<proteinExistence type="predicted"/>
<reference evidence="2 3" key="1">
    <citation type="submission" date="2021-06" db="EMBL/GenBank/DDBJ databases">
        <title>Caerostris darwini draft genome.</title>
        <authorList>
            <person name="Kono N."/>
            <person name="Arakawa K."/>
        </authorList>
    </citation>
    <scope>NUCLEOTIDE SEQUENCE [LARGE SCALE GENOMIC DNA]</scope>
</reference>
<feature type="compositionally biased region" description="Polar residues" evidence="1">
    <location>
        <begin position="1"/>
        <end position="15"/>
    </location>
</feature>
<dbReference type="EMBL" id="BPLQ01002032">
    <property type="protein sequence ID" value="GIX87961.1"/>
    <property type="molecule type" value="Genomic_DNA"/>
</dbReference>
<accession>A0AAV4NT64</accession>
<feature type="region of interest" description="Disordered" evidence="1">
    <location>
        <begin position="1"/>
        <end position="56"/>
    </location>
</feature>
<organism evidence="2 3">
    <name type="scientific">Caerostris darwini</name>
    <dbReference type="NCBI Taxonomy" id="1538125"/>
    <lineage>
        <taxon>Eukaryota</taxon>
        <taxon>Metazoa</taxon>
        <taxon>Ecdysozoa</taxon>
        <taxon>Arthropoda</taxon>
        <taxon>Chelicerata</taxon>
        <taxon>Arachnida</taxon>
        <taxon>Araneae</taxon>
        <taxon>Araneomorphae</taxon>
        <taxon>Entelegynae</taxon>
        <taxon>Araneoidea</taxon>
        <taxon>Araneidae</taxon>
        <taxon>Caerostris</taxon>
    </lineage>
</organism>
<dbReference type="Proteomes" id="UP001054837">
    <property type="component" value="Unassembled WGS sequence"/>
</dbReference>
<name>A0AAV4NT64_9ARAC</name>
<protein>
    <submittedName>
        <fullName evidence="2">Uncharacterized protein</fullName>
    </submittedName>
</protein>
<evidence type="ECO:0000256" key="1">
    <source>
        <dbReference type="SAM" id="MobiDB-lite"/>
    </source>
</evidence>
<evidence type="ECO:0000313" key="2">
    <source>
        <dbReference type="EMBL" id="GIX87961.1"/>
    </source>
</evidence>